<evidence type="ECO:0000313" key="2">
    <source>
        <dbReference type="Proteomes" id="UP000266861"/>
    </source>
</evidence>
<protein>
    <submittedName>
        <fullName evidence="1">Uncharacterized protein</fullName>
    </submittedName>
</protein>
<accession>A0A397JLC7</accession>
<reference evidence="1 2" key="1">
    <citation type="submission" date="2018-08" db="EMBL/GenBank/DDBJ databases">
        <title>Genome and evolution of the arbuscular mycorrhizal fungus Diversispora epigaea (formerly Glomus versiforme) and its bacterial endosymbionts.</title>
        <authorList>
            <person name="Sun X."/>
            <person name="Fei Z."/>
            <person name="Harrison M."/>
        </authorList>
    </citation>
    <scope>NUCLEOTIDE SEQUENCE [LARGE SCALE GENOMIC DNA]</scope>
    <source>
        <strain evidence="1 2">IT104</strain>
    </source>
</reference>
<name>A0A397JLC7_9GLOM</name>
<dbReference type="EMBL" id="PQFF01000016">
    <property type="protein sequence ID" value="RHZ89169.1"/>
    <property type="molecule type" value="Genomic_DNA"/>
</dbReference>
<dbReference type="OrthoDB" id="10414746at2759"/>
<proteinExistence type="predicted"/>
<comment type="caution">
    <text evidence="1">The sequence shown here is derived from an EMBL/GenBank/DDBJ whole genome shotgun (WGS) entry which is preliminary data.</text>
</comment>
<gene>
    <name evidence="1" type="ORF">Glove_18g123</name>
</gene>
<dbReference type="InterPro" id="IPR036388">
    <property type="entry name" value="WH-like_DNA-bd_sf"/>
</dbReference>
<dbReference type="Proteomes" id="UP000266861">
    <property type="component" value="Unassembled WGS sequence"/>
</dbReference>
<evidence type="ECO:0000313" key="1">
    <source>
        <dbReference type="EMBL" id="RHZ89169.1"/>
    </source>
</evidence>
<sequence length="90" mass="10327">MEISLIIKLRILNGAHKKKICLGLWNSYKRAVKQIFDNRITQEFFSLKEAEHATGIKSQNIGAVCQSIISQAGRFRMVLLDQEVDPWHDS</sequence>
<dbReference type="Gene3D" id="1.10.10.10">
    <property type="entry name" value="Winged helix-like DNA-binding domain superfamily/Winged helix DNA-binding domain"/>
    <property type="match status" value="1"/>
</dbReference>
<keyword evidence="2" id="KW-1185">Reference proteome</keyword>
<organism evidence="1 2">
    <name type="scientific">Diversispora epigaea</name>
    <dbReference type="NCBI Taxonomy" id="1348612"/>
    <lineage>
        <taxon>Eukaryota</taxon>
        <taxon>Fungi</taxon>
        <taxon>Fungi incertae sedis</taxon>
        <taxon>Mucoromycota</taxon>
        <taxon>Glomeromycotina</taxon>
        <taxon>Glomeromycetes</taxon>
        <taxon>Diversisporales</taxon>
        <taxon>Diversisporaceae</taxon>
        <taxon>Diversispora</taxon>
    </lineage>
</organism>
<dbReference type="AlphaFoldDB" id="A0A397JLC7"/>